<dbReference type="eggNOG" id="COG0666">
    <property type="taxonomic scope" value="Bacteria"/>
</dbReference>
<dbReference type="AlphaFoldDB" id="A0A059L483"/>
<dbReference type="GO" id="GO:0004222">
    <property type="term" value="F:metalloendopeptidase activity"/>
    <property type="evidence" value="ECO:0007669"/>
    <property type="project" value="InterPro"/>
</dbReference>
<dbReference type="InterPro" id="IPR001506">
    <property type="entry name" value="Peptidase_M12A"/>
</dbReference>
<accession>A0A059L483</accession>
<gene>
    <name evidence="2" type="ORF">V466_10010</name>
</gene>
<dbReference type="InterPro" id="IPR006026">
    <property type="entry name" value="Peptidase_Metallo"/>
</dbReference>
<feature type="domain" description="Peptidase metallopeptidase" evidence="1">
    <location>
        <begin position="72"/>
        <end position="207"/>
    </location>
</feature>
<evidence type="ECO:0000313" key="2">
    <source>
        <dbReference type="EMBL" id="KDD69118.1"/>
    </source>
</evidence>
<dbReference type="Proteomes" id="UP000026739">
    <property type="component" value="Unassembled WGS sequence"/>
</dbReference>
<comment type="caution">
    <text evidence="2">The sequence shown here is derived from an EMBL/GenBank/DDBJ whole genome shotgun (WGS) entry which is preliminary data.</text>
</comment>
<dbReference type="SUPFAM" id="SSF55486">
    <property type="entry name" value="Metalloproteases ('zincins'), catalytic domain"/>
    <property type="match status" value="1"/>
</dbReference>
<dbReference type="InterPro" id="IPR024079">
    <property type="entry name" value="MetalloPept_cat_dom_sf"/>
</dbReference>
<name>A0A059L483_9PSED</name>
<dbReference type="GO" id="GO:0008270">
    <property type="term" value="F:zinc ion binding"/>
    <property type="evidence" value="ECO:0007669"/>
    <property type="project" value="InterPro"/>
</dbReference>
<dbReference type="Pfam" id="PF01400">
    <property type="entry name" value="Astacin"/>
    <property type="match status" value="1"/>
</dbReference>
<dbReference type="GO" id="GO:0006508">
    <property type="term" value="P:proteolysis"/>
    <property type="evidence" value="ECO:0007669"/>
    <property type="project" value="InterPro"/>
</dbReference>
<dbReference type="SMART" id="SM00235">
    <property type="entry name" value="ZnMc"/>
    <property type="match status" value="1"/>
</dbReference>
<proteinExistence type="predicted"/>
<evidence type="ECO:0000313" key="3">
    <source>
        <dbReference type="Proteomes" id="UP000026739"/>
    </source>
</evidence>
<dbReference type="EMBL" id="AZQQ01000073">
    <property type="protein sequence ID" value="KDD69118.1"/>
    <property type="molecule type" value="Genomic_DNA"/>
</dbReference>
<dbReference type="Gene3D" id="3.40.390.10">
    <property type="entry name" value="Collagenase (Catalytic Domain)"/>
    <property type="match status" value="1"/>
</dbReference>
<evidence type="ECO:0000259" key="1">
    <source>
        <dbReference type="SMART" id="SM00235"/>
    </source>
</evidence>
<organism evidence="2 3">
    <name type="scientific">Pseudomonas mandelii PD30</name>
    <dbReference type="NCBI Taxonomy" id="1419583"/>
    <lineage>
        <taxon>Bacteria</taxon>
        <taxon>Pseudomonadati</taxon>
        <taxon>Pseudomonadota</taxon>
        <taxon>Gammaproteobacteria</taxon>
        <taxon>Pseudomonadales</taxon>
        <taxon>Pseudomonadaceae</taxon>
        <taxon>Pseudomonas</taxon>
    </lineage>
</organism>
<protein>
    <recommendedName>
        <fullName evidence="1">Peptidase metallopeptidase domain-containing protein</fullName>
    </recommendedName>
</protein>
<reference evidence="2 3" key="1">
    <citation type="submission" date="2013-12" db="EMBL/GenBank/DDBJ databases">
        <authorList>
            <person name="Formusa P.A."/>
            <person name="Habash M."/>
            <person name="Lee H."/>
            <person name="Trevors J.T."/>
        </authorList>
    </citation>
    <scope>NUCLEOTIDE SEQUENCE [LARGE SCALE GENOMIC DNA]</scope>
    <source>
        <strain evidence="2 3">PD30</strain>
    </source>
</reference>
<sequence length="278" mass="32000">MINNRGIVFKLTDEHCRHPNDYKYTISTSIMNMSTPCKTIRPIDELASYDAAILENPDNAQRSSTGRRSKRAIGTWSKFWANGRTLRIAFVDTPTQPKRLAIEAMIKQWQPSVNLQFEFIDQGESEIRISTSSAANNSAVGTDALLYEQHVPTLNLNIEFDHPEFEITVLHEFGHALGLQHEQQHPKANIPWDKPKVYEFYRTHYGWTEADTDFNVLMPLGGSDHLWGRYDKDSIMHYAVPNELTTGDWEVGINTKISMLDRRVMRKAYPKFRPDEAD</sequence>